<feature type="region of interest" description="Disordered" evidence="1">
    <location>
        <begin position="37"/>
        <end position="59"/>
    </location>
</feature>
<name>A0A127Q327_9BURK</name>
<evidence type="ECO:0000313" key="3">
    <source>
        <dbReference type="Proteomes" id="UP000074561"/>
    </source>
</evidence>
<dbReference type="EMBL" id="CP013234">
    <property type="protein sequence ID" value="AMP04433.1"/>
    <property type="molecule type" value="Genomic_DNA"/>
</dbReference>
<evidence type="ECO:0000256" key="1">
    <source>
        <dbReference type="SAM" id="MobiDB-lite"/>
    </source>
</evidence>
<dbReference type="PATRIC" id="fig|279113.9.peg.2050"/>
<organism evidence="2 3">
    <name type="scientific">Collimonas pratensis</name>
    <dbReference type="NCBI Taxonomy" id="279113"/>
    <lineage>
        <taxon>Bacteria</taxon>
        <taxon>Pseudomonadati</taxon>
        <taxon>Pseudomonadota</taxon>
        <taxon>Betaproteobacteria</taxon>
        <taxon>Burkholderiales</taxon>
        <taxon>Oxalobacteraceae</taxon>
        <taxon>Collimonas</taxon>
    </lineage>
</organism>
<protein>
    <submittedName>
        <fullName evidence="2">Uncharacterized protein</fullName>
    </submittedName>
</protein>
<dbReference type="AlphaFoldDB" id="A0A127Q327"/>
<dbReference type="STRING" id="279113.CPter91_2063"/>
<evidence type="ECO:0000313" key="2">
    <source>
        <dbReference type="EMBL" id="AMP04433.1"/>
    </source>
</evidence>
<gene>
    <name evidence="2" type="ORF">CPter91_2063</name>
</gene>
<dbReference type="Proteomes" id="UP000074561">
    <property type="component" value="Chromosome"/>
</dbReference>
<reference evidence="2 3" key="1">
    <citation type="submission" date="2015-11" db="EMBL/GenBank/DDBJ databases">
        <title>Exploring the genomic traits of fungus-feeding bacterial genus Collimonas.</title>
        <authorList>
            <person name="Song C."/>
            <person name="Schmidt R."/>
            <person name="de Jager V."/>
            <person name="Krzyzanowska D."/>
            <person name="Jongedijk E."/>
            <person name="Cankar K."/>
            <person name="Beekwilder J."/>
            <person name="van Veen A."/>
            <person name="de Boer W."/>
            <person name="van Veen J.A."/>
            <person name="Garbeva P."/>
        </authorList>
    </citation>
    <scope>NUCLEOTIDE SEQUENCE [LARGE SCALE GENOMIC DNA]</scope>
    <source>
        <strain evidence="2 3">Ter91</strain>
    </source>
</reference>
<sequence>MHKFLSKQRTLTRAHKLMHGWCRKMMAGLPLPLRHADPSLKPGRHQRQAARCAAGGVTR</sequence>
<dbReference type="KEGG" id="cpra:CPter91_2063"/>
<proteinExistence type="predicted"/>
<accession>A0A127Q327</accession>